<accession>A0AAE0Y9J7</accession>
<proteinExistence type="predicted"/>
<sequence>MRLFDQPSHANLSPRTFYINNGVTNIKGQMGRQKDFLNNLLDSLKFSSDCYWKVQIPQRCTYLLWEYPTIGIECVIQSA</sequence>
<reference evidence="1" key="1">
    <citation type="journal article" date="2023" name="G3 (Bethesda)">
        <title>A reference genome for the long-term kleptoplast-retaining sea slug Elysia crispata morphotype clarki.</title>
        <authorList>
            <person name="Eastman K.E."/>
            <person name="Pendleton A.L."/>
            <person name="Shaikh M.A."/>
            <person name="Suttiyut T."/>
            <person name="Ogas R."/>
            <person name="Tomko P."/>
            <person name="Gavelis G."/>
            <person name="Widhalm J.R."/>
            <person name="Wisecaver J.H."/>
        </authorList>
    </citation>
    <scope>NUCLEOTIDE SEQUENCE</scope>
    <source>
        <strain evidence="1">ECLA1</strain>
    </source>
</reference>
<dbReference type="EMBL" id="JAWDGP010006611">
    <property type="protein sequence ID" value="KAK3737939.1"/>
    <property type="molecule type" value="Genomic_DNA"/>
</dbReference>
<evidence type="ECO:0000313" key="1">
    <source>
        <dbReference type="EMBL" id="KAK3737939.1"/>
    </source>
</evidence>
<keyword evidence="2" id="KW-1185">Reference proteome</keyword>
<comment type="caution">
    <text evidence="1">The sequence shown here is derived from an EMBL/GenBank/DDBJ whole genome shotgun (WGS) entry which is preliminary data.</text>
</comment>
<protein>
    <submittedName>
        <fullName evidence="1">Uncharacterized protein</fullName>
    </submittedName>
</protein>
<name>A0AAE0Y9J7_9GAST</name>
<evidence type="ECO:0000313" key="2">
    <source>
        <dbReference type="Proteomes" id="UP001283361"/>
    </source>
</evidence>
<organism evidence="1 2">
    <name type="scientific">Elysia crispata</name>
    <name type="common">lettuce slug</name>
    <dbReference type="NCBI Taxonomy" id="231223"/>
    <lineage>
        <taxon>Eukaryota</taxon>
        <taxon>Metazoa</taxon>
        <taxon>Spiralia</taxon>
        <taxon>Lophotrochozoa</taxon>
        <taxon>Mollusca</taxon>
        <taxon>Gastropoda</taxon>
        <taxon>Heterobranchia</taxon>
        <taxon>Euthyneura</taxon>
        <taxon>Panpulmonata</taxon>
        <taxon>Sacoglossa</taxon>
        <taxon>Placobranchoidea</taxon>
        <taxon>Plakobranchidae</taxon>
        <taxon>Elysia</taxon>
    </lineage>
</organism>
<dbReference type="Proteomes" id="UP001283361">
    <property type="component" value="Unassembled WGS sequence"/>
</dbReference>
<gene>
    <name evidence="1" type="ORF">RRG08_028563</name>
</gene>
<dbReference type="AlphaFoldDB" id="A0AAE0Y9J7"/>